<dbReference type="Pfam" id="PF05954">
    <property type="entry name" value="Phage_GPD"/>
    <property type="match status" value="1"/>
</dbReference>
<organism evidence="1 2">
    <name type="scientific">Massilia aurea</name>
    <dbReference type="NCBI Taxonomy" id="373040"/>
    <lineage>
        <taxon>Bacteria</taxon>
        <taxon>Pseudomonadati</taxon>
        <taxon>Pseudomonadota</taxon>
        <taxon>Betaproteobacteria</taxon>
        <taxon>Burkholderiales</taxon>
        <taxon>Oxalobacteraceae</taxon>
        <taxon>Telluria group</taxon>
        <taxon>Massilia</taxon>
    </lineage>
</organism>
<reference evidence="1 2" key="1">
    <citation type="submission" date="2020-08" db="EMBL/GenBank/DDBJ databases">
        <title>The Agave Microbiome: Exploring the role of microbial communities in plant adaptations to desert environments.</title>
        <authorList>
            <person name="Partida-Martinez L.P."/>
        </authorList>
    </citation>
    <scope>NUCLEOTIDE SEQUENCE [LARGE SCALE GENOMIC DNA]</scope>
    <source>
        <strain evidence="1 2">AT3.2</strain>
    </source>
</reference>
<dbReference type="RefSeq" id="WP_183555672.1">
    <property type="nucleotide sequence ID" value="NZ_JACHBX010000003.1"/>
</dbReference>
<keyword evidence="2" id="KW-1185">Reference proteome</keyword>
<dbReference type="Gene3D" id="2.30.110.50">
    <property type="match status" value="1"/>
</dbReference>
<name>A0A7W9X1X8_9BURK</name>
<dbReference type="Proteomes" id="UP000540787">
    <property type="component" value="Unassembled WGS sequence"/>
</dbReference>
<proteinExistence type="predicted"/>
<accession>A0A7W9X1X8</accession>
<dbReference type="SUPFAM" id="SSF69279">
    <property type="entry name" value="Phage tail proteins"/>
    <property type="match status" value="1"/>
</dbReference>
<protein>
    <submittedName>
        <fullName evidence="1">Uncharacterized protein involved in type VI secretion and phage assembly</fullName>
    </submittedName>
</protein>
<dbReference type="AlphaFoldDB" id="A0A7W9X1X8"/>
<evidence type="ECO:0000313" key="2">
    <source>
        <dbReference type="Proteomes" id="UP000540787"/>
    </source>
</evidence>
<gene>
    <name evidence="1" type="ORF">HD842_003175</name>
</gene>
<evidence type="ECO:0000313" key="1">
    <source>
        <dbReference type="EMBL" id="MBB6135017.1"/>
    </source>
</evidence>
<dbReference type="EMBL" id="JACHBX010000003">
    <property type="protein sequence ID" value="MBB6135017.1"/>
    <property type="molecule type" value="Genomic_DNA"/>
</dbReference>
<comment type="caution">
    <text evidence="1">The sequence shown here is derived from an EMBL/GenBank/DDBJ whole genome shotgun (WGS) entry which is preliminary data.</text>
</comment>
<sequence length="116" mass="12175">MKLDQLAASVMGLSDAKRAIRLRLAGANGILDDLLLVKYVSGVETMCGGIEYALQCVSLRAGLALKDFIANPVELQFVTDTGSLRTVCGIVGGATEGQSDGGLATYQLIIRDAIFP</sequence>